<keyword evidence="6" id="KW-0547">Nucleotide-binding</keyword>
<organism evidence="9 10">
    <name type="scientific">Paraburkholderia eburnea</name>
    <dbReference type="NCBI Taxonomy" id="1189126"/>
    <lineage>
        <taxon>Bacteria</taxon>
        <taxon>Pseudomonadati</taxon>
        <taxon>Pseudomonadota</taxon>
        <taxon>Betaproteobacteria</taxon>
        <taxon>Burkholderiales</taxon>
        <taxon>Burkholderiaceae</taxon>
        <taxon>Paraburkholderia</taxon>
    </lineage>
</organism>
<dbReference type="CDD" id="cd03215">
    <property type="entry name" value="ABC_Carb_Monos_II"/>
    <property type="match status" value="1"/>
</dbReference>
<keyword evidence="1" id="KW-0813">Transport</keyword>
<keyword evidence="7 9" id="KW-0067">ATP-binding</keyword>
<dbReference type="CDD" id="cd03216">
    <property type="entry name" value="ABC_Carb_Monos_I"/>
    <property type="match status" value="1"/>
</dbReference>
<dbReference type="SUPFAM" id="SSF52540">
    <property type="entry name" value="P-loop containing nucleoside triphosphate hydrolases"/>
    <property type="match status" value="2"/>
</dbReference>
<dbReference type="Pfam" id="PF00005">
    <property type="entry name" value="ABC_tran"/>
    <property type="match status" value="2"/>
</dbReference>
<accession>A0A2S4M795</accession>
<evidence type="ECO:0000256" key="5">
    <source>
        <dbReference type="ARBA" id="ARBA00022737"/>
    </source>
</evidence>
<dbReference type="AlphaFoldDB" id="A0A2S4M795"/>
<dbReference type="Gene3D" id="3.40.50.300">
    <property type="entry name" value="P-loop containing nucleotide triphosphate hydrolases"/>
    <property type="match status" value="2"/>
</dbReference>
<evidence type="ECO:0000313" key="10">
    <source>
        <dbReference type="Proteomes" id="UP000237381"/>
    </source>
</evidence>
<dbReference type="GO" id="GO:0005524">
    <property type="term" value="F:ATP binding"/>
    <property type="evidence" value="ECO:0007669"/>
    <property type="project" value="UniProtKB-KW"/>
</dbReference>
<dbReference type="PROSITE" id="PS50893">
    <property type="entry name" value="ABC_TRANSPORTER_2"/>
    <property type="match status" value="2"/>
</dbReference>
<evidence type="ECO:0000256" key="3">
    <source>
        <dbReference type="ARBA" id="ARBA00022519"/>
    </source>
</evidence>
<dbReference type="InterPro" id="IPR027417">
    <property type="entry name" value="P-loop_NTPase"/>
</dbReference>
<evidence type="ECO:0000256" key="6">
    <source>
        <dbReference type="ARBA" id="ARBA00022741"/>
    </source>
</evidence>
<evidence type="ECO:0000259" key="8">
    <source>
        <dbReference type="PROSITE" id="PS50893"/>
    </source>
</evidence>
<evidence type="ECO:0000256" key="1">
    <source>
        <dbReference type="ARBA" id="ARBA00022448"/>
    </source>
</evidence>
<keyword evidence="2" id="KW-1003">Cell membrane</keyword>
<dbReference type="OrthoDB" id="9776369at2"/>
<dbReference type="InterPro" id="IPR017871">
    <property type="entry name" value="ABC_transporter-like_CS"/>
</dbReference>
<proteinExistence type="predicted"/>
<evidence type="ECO:0000256" key="7">
    <source>
        <dbReference type="ARBA" id="ARBA00022840"/>
    </source>
</evidence>
<dbReference type="RefSeq" id="WP_103705288.1">
    <property type="nucleotide sequence ID" value="NZ_PQGA01000008.1"/>
</dbReference>
<feature type="domain" description="ABC transporter" evidence="8">
    <location>
        <begin position="272"/>
        <end position="514"/>
    </location>
</feature>
<dbReference type="Proteomes" id="UP000237381">
    <property type="component" value="Unassembled WGS sequence"/>
</dbReference>
<evidence type="ECO:0000256" key="2">
    <source>
        <dbReference type="ARBA" id="ARBA00022475"/>
    </source>
</evidence>
<keyword evidence="10" id="KW-1185">Reference proteome</keyword>
<evidence type="ECO:0000313" key="9">
    <source>
        <dbReference type="EMBL" id="POR50592.1"/>
    </source>
</evidence>
<evidence type="ECO:0000256" key="4">
    <source>
        <dbReference type="ARBA" id="ARBA00022597"/>
    </source>
</evidence>
<reference evidence="9 10" key="1">
    <citation type="submission" date="2018-01" db="EMBL/GenBank/DDBJ databases">
        <title>Genomic Encyclopedia of Type Strains, Phase III (KMG-III): the genomes of soil and plant-associated and newly described type strains.</title>
        <authorList>
            <person name="Whitman W."/>
        </authorList>
    </citation>
    <scope>NUCLEOTIDE SEQUENCE [LARGE SCALE GENOMIC DNA]</scope>
    <source>
        <strain evidence="9 10">JCM 18070</strain>
    </source>
</reference>
<dbReference type="PROSITE" id="PS00211">
    <property type="entry name" value="ABC_TRANSPORTER_1"/>
    <property type="match status" value="1"/>
</dbReference>
<dbReference type="EMBL" id="PQGA01000008">
    <property type="protein sequence ID" value="POR50592.1"/>
    <property type="molecule type" value="Genomic_DNA"/>
</dbReference>
<keyword evidence="5" id="KW-0677">Repeat</keyword>
<comment type="caution">
    <text evidence="9">The sequence shown here is derived from an EMBL/GenBank/DDBJ whole genome shotgun (WGS) entry which is preliminary data.</text>
</comment>
<dbReference type="InterPro" id="IPR003439">
    <property type="entry name" value="ABC_transporter-like_ATP-bd"/>
</dbReference>
<keyword evidence="3" id="KW-0472">Membrane</keyword>
<dbReference type="PANTHER" id="PTHR43790:SF9">
    <property type="entry name" value="GALACTOFURANOSE TRANSPORTER ATP-BINDING PROTEIN YTFR"/>
    <property type="match status" value="1"/>
</dbReference>
<name>A0A2S4M795_9BURK</name>
<protein>
    <submittedName>
        <fullName evidence="9">Monosaccharide ABC transporter ATP-binding protein (CUT2 family)</fullName>
    </submittedName>
</protein>
<dbReference type="PANTHER" id="PTHR43790">
    <property type="entry name" value="CARBOHYDRATE TRANSPORT ATP-BINDING PROTEIN MG119-RELATED"/>
    <property type="match status" value="1"/>
</dbReference>
<keyword evidence="3" id="KW-0997">Cell inner membrane</keyword>
<keyword evidence="4" id="KW-0762">Sugar transport</keyword>
<feature type="domain" description="ABC transporter" evidence="8">
    <location>
        <begin position="20"/>
        <end position="259"/>
    </location>
</feature>
<dbReference type="SMART" id="SM00382">
    <property type="entry name" value="AAA"/>
    <property type="match status" value="2"/>
</dbReference>
<dbReference type="GO" id="GO:0016887">
    <property type="term" value="F:ATP hydrolysis activity"/>
    <property type="evidence" value="ECO:0007669"/>
    <property type="project" value="InterPro"/>
</dbReference>
<gene>
    <name evidence="9" type="ORF">B0G62_10883</name>
</gene>
<dbReference type="InterPro" id="IPR003593">
    <property type="entry name" value="AAA+_ATPase"/>
</dbReference>
<dbReference type="InterPro" id="IPR050107">
    <property type="entry name" value="ABC_carbohydrate_import_ATPase"/>
</dbReference>
<sequence>MNTVSSDSGAAAEAAVDAVAEIRNAVKRYGGVLALDHVDFSIQAGEVRALLGKNGAGKSTLIRLLTGAECPDAGEVLLCGNRVPDNPDTRARHAAGVGVRVVYQELSLVPDMSIEENLYLGAWPRKSLALDYQAMRAGARAALAHLGLDNLDPRQTVASLTAAERQLVEIARALMGQPRLVILDEPTSSLTDREARRVLDAVRKMSANGIAVIYVSHRMKEIREIAQTATVMRDGRASPTHRLADMSDADIVELMLGHGQAIVQETLRSHVLDEIALSVSGLCAPPKLAGVELTLKRGEVLGLAGLLGSGRSELVRAIAGLDPVSSGELVFRGERYTRWNYRQLLARGLGFTPESRKEQGIFAQLGVDENIVLTALRKVSRGRMLSAAHAHDAAAAVIRRMGIKASTPAIPISTLSGGNQQKAVIGRWVHAQAQILLLDEPTRGVDVDAKQQIYAIMRALAAEGNSVIFVSSELEELPLVCDRVAVIRDGRIAEELAAPAITTQALMSACLFETSTGD</sequence>